<gene>
    <name evidence="2" type="ORF">Fot_06464</name>
</gene>
<organism evidence="2 3">
    <name type="scientific">Forsythia ovata</name>
    <dbReference type="NCBI Taxonomy" id="205694"/>
    <lineage>
        <taxon>Eukaryota</taxon>
        <taxon>Viridiplantae</taxon>
        <taxon>Streptophyta</taxon>
        <taxon>Embryophyta</taxon>
        <taxon>Tracheophyta</taxon>
        <taxon>Spermatophyta</taxon>
        <taxon>Magnoliopsida</taxon>
        <taxon>eudicotyledons</taxon>
        <taxon>Gunneridae</taxon>
        <taxon>Pentapetalae</taxon>
        <taxon>asterids</taxon>
        <taxon>lamiids</taxon>
        <taxon>Lamiales</taxon>
        <taxon>Oleaceae</taxon>
        <taxon>Forsythieae</taxon>
        <taxon>Forsythia</taxon>
    </lineage>
</organism>
<comment type="caution">
    <text evidence="2">The sequence shown here is derived from an EMBL/GenBank/DDBJ whole genome shotgun (WGS) entry which is preliminary data.</text>
</comment>
<feature type="compositionally biased region" description="Basic and acidic residues" evidence="1">
    <location>
        <begin position="93"/>
        <end position="106"/>
    </location>
</feature>
<proteinExistence type="predicted"/>
<protein>
    <submittedName>
        <fullName evidence="2">DNA replication licensing factor MCM7</fullName>
    </submittedName>
</protein>
<dbReference type="Proteomes" id="UP001604277">
    <property type="component" value="Unassembled WGS sequence"/>
</dbReference>
<reference evidence="3" key="1">
    <citation type="submission" date="2024-07" db="EMBL/GenBank/DDBJ databases">
        <title>Two chromosome-level genome assemblies of Korean endemic species Abeliophyllum distichum and Forsythia ovata (Oleaceae).</title>
        <authorList>
            <person name="Jang H."/>
        </authorList>
    </citation>
    <scope>NUCLEOTIDE SEQUENCE [LARGE SCALE GENOMIC DNA]</scope>
</reference>
<sequence length="161" mass="17814">MTNRQITENTRRYVGIFANAINELLPEPTKVLPDDDHDILMTQRSEEGNGNADSSDPQLQMPPEIRQFFSTNLDFAENLSTWNGMMLCKPAEAEKEMSLRQEKRNGVEGASGAVGSEENEHTSPRTRKVNLGLTPERSCHGGTKTLNLILVTGPTTSILQS</sequence>
<evidence type="ECO:0000313" key="2">
    <source>
        <dbReference type="EMBL" id="KAL2552845.1"/>
    </source>
</evidence>
<dbReference type="EMBL" id="JBFOLJ010000002">
    <property type="protein sequence ID" value="KAL2552845.1"/>
    <property type="molecule type" value="Genomic_DNA"/>
</dbReference>
<dbReference type="AlphaFoldDB" id="A0ABD1WX60"/>
<feature type="region of interest" description="Disordered" evidence="1">
    <location>
        <begin position="93"/>
        <end position="126"/>
    </location>
</feature>
<keyword evidence="3" id="KW-1185">Reference proteome</keyword>
<name>A0ABD1WX60_9LAMI</name>
<evidence type="ECO:0000313" key="3">
    <source>
        <dbReference type="Proteomes" id="UP001604277"/>
    </source>
</evidence>
<evidence type="ECO:0000256" key="1">
    <source>
        <dbReference type="SAM" id="MobiDB-lite"/>
    </source>
</evidence>
<accession>A0ABD1WX60</accession>